<dbReference type="Proteomes" id="UP001597197">
    <property type="component" value="Unassembled WGS sequence"/>
</dbReference>
<accession>A0ABW4QY32</accession>
<evidence type="ECO:0000259" key="1">
    <source>
        <dbReference type="Pfam" id="PF03235"/>
    </source>
</evidence>
<name>A0ABW4QY32_9BACT</name>
<dbReference type="InterPro" id="IPR004919">
    <property type="entry name" value="GmrSD_N"/>
</dbReference>
<dbReference type="PANTHER" id="PTHR35149">
    <property type="entry name" value="SLL5132 PROTEIN"/>
    <property type="match status" value="1"/>
</dbReference>
<protein>
    <submittedName>
        <fullName evidence="3">DUF262 domain-containing protein</fullName>
    </submittedName>
</protein>
<evidence type="ECO:0000313" key="4">
    <source>
        <dbReference type="Proteomes" id="UP001597197"/>
    </source>
</evidence>
<dbReference type="Pfam" id="PF07510">
    <property type="entry name" value="GmrSD_C"/>
    <property type="match status" value="1"/>
</dbReference>
<dbReference type="Pfam" id="PF03235">
    <property type="entry name" value="GmrSD_N"/>
    <property type="match status" value="1"/>
</dbReference>
<organism evidence="3 4">
    <name type="scientific">Hymenobacter bucti</name>
    <dbReference type="NCBI Taxonomy" id="1844114"/>
    <lineage>
        <taxon>Bacteria</taxon>
        <taxon>Pseudomonadati</taxon>
        <taxon>Bacteroidota</taxon>
        <taxon>Cytophagia</taxon>
        <taxon>Cytophagales</taxon>
        <taxon>Hymenobacteraceae</taxon>
        <taxon>Hymenobacter</taxon>
    </lineage>
</organism>
<dbReference type="EMBL" id="JBHUFD010000006">
    <property type="protein sequence ID" value="MFD1874335.1"/>
    <property type="molecule type" value="Genomic_DNA"/>
</dbReference>
<feature type="domain" description="GmrSD restriction endonucleases N-terminal" evidence="1">
    <location>
        <begin position="8"/>
        <end position="269"/>
    </location>
</feature>
<evidence type="ECO:0000313" key="3">
    <source>
        <dbReference type="EMBL" id="MFD1874335.1"/>
    </source>
</evidence>
<keyword evidence="4" id="KW-1185">Reference proteome</keyword>
<sequence length="623" mass="72541">MRPTKVSVADIFERERRYAIPLFQRQYVWEKPKQWTPLWEDIERLAEEEVSRMQGNRYGHGRPRNHFIGAVVTAPVLTSGRQLNAVNVIDGQQRLTTLQIVLTALQDVAKGLEIQGVDTLFTRLTRNTYRTEQPFEQFKVWPTTGDQAVFEQVLTAGSRQEVEQRFPLTRGYRKIKYDPRPRLVDAYLYFYSQFENWLLTLDETDQNAERIDEQQLSDRLDALLKSITTRLEIVLVELDEDDDPQVIFESLNGRGQALLPSDLIRNFVFLEANREHLSTEQLYEQYWREFDNSANADFWRRDTRQGRLSRPRLDLFFFHFLTLHRQELLSIGQLYTEFKEWWQTVRAGENVERELQQLRASSDAYRLLFEGPKTSRIEMLVQRLQVLDSSVFYPVLLGLLTRWKTKTDARALDAICGDLESYLVRRTVCGLTPKNYNRVALELLQTLEQAVSIDRAAVSNFLRGLTGESGRWPEDGEFKLACQTQPLYKTLKPARTQMILAALDLQLHTNRQEQLHLPITLSVEHIYPQTPTVGRWDHIEEEDGARVLNQLGNLTLLTRPLNSSISNGAFSRKRPAITRQSLLQLNAYFQDLDDTDEWGVAEIQKRGKELTKLAIKVWPRPAD</sequence>
<proteinExistence type="predicted"/>
<dbReference type="InterPro" id="IPR011089">
    <property type="entry name" value="GmrSD_C"/>
</dbReference>
<dbReference type="RefSeq" id="WP_382316043.1">
    <property type="nucleotide sequence ID" value="NZ_JBHUFD010000006.1"/>
</dbReference>
<evidence type="ECO:0000259" key="2">
    <source>
        <dbReference type="Pfam" id="PF07510"/>
    </source>
</evidence>
<reference evidence="4" key="1">
    <citation type="journal article" date="2019" name="Int. J. Syst. Evol. Microbiol.">
        <title>The Global Catalogue of Microorganisms (GCM) 10K type strain sequencing project: providing services to taxonomists for standard genome sequencing and annotation.</title>
        <authorList>
            <consortium name="The Broad Institute Genomics Platform"/>
            <consortium name="The Broad Institute Genome Sequencing Center for Infectious Disease"/>
            <person name="Wu L."/>
            <person name="Ma J."/>
        </authorList>
    </citation>
    <scope>NUCLEOTIDE SEQUENCE [LARGE SCALE GENOMIC DNA]</scope>
    <source>
        <strain evidence="4">CGMCC 1.15795</strain>
    </source>
</reference>
<comment type="caution">
    <text evidence="3">The sequence shown here is derived from an EMBL/GenBank/DDBJ whole genome shotgun (WGS) entry which is preliminary data.</text>
</comment>
<gene>
    <name evidence="3" type="ORF">ACFSDX_17955</name>
</gene>
<dbReference type="PANTHER" id="PTHR35149:SF2">
    <property type="entry name" value="DUF262 DOMAIN-CONTAINING PROTEIN"/>
    <property type="match status" value="1"/>
</dbReference>
<feature type="domain" description="GmrSD restriction endonucleases C-terminal" evidence="2">
    <location>
        <begin position="472"/>
        <end position="612"/>
    </location>
</feature>